<proteinExistence type="predicted"/>
<name>A0A016RX11_9BILA</name>
<keyword evidence="2" id="KW-1185">Reference proteome</keyword>
<evidence type="ECO:0000313" key="1">
    <source>
        <dbReference type="EMBL" id="EYB82612.1"/>
    </source>
</evidence>
<dbReference type="EMBL" id="JARK01001691">
    <property type="protein sequence ID" value="EYB82612.1"/>
    <property type="molecule type" value="Genomic_DNA"/>
</dbReference>
<protein>
    <submittedName>
        <fullName evidence="1">Uncharacterized protein</fullName>
    </submittedName>
</protein>
<dbReference type="Proteomes" id="UP000024635">
    <property type="component" value="Unassembled WGS sequence"/>
</dbReference>
<gene>
    <name evidence="1" type="primary">Acey_s0355.g3325</name>
    <name evidence="1" type="ORF">Y032_0355g3325</name>
</gene>
<accession>A0A016RX11</accession>
<reference evidence="2" key="1">
    <citation type="journal article" date="2015" name="Nat. Genet.">
        <title>The genome and transcriptome of the zoonotic hookworm Ancylostoma ceylanicum identify infection-specific gene families.</title>
        <authorList>
            <person name="Schwarz E.M."/>
            <person name="Hu Y."/>
            <person name="Antoshechkin I."/>
            <person name="Miller M.M."/>
            <person name="Sternberg P.W."/>
            <person name="Aroian R.V."/>
        </authorList>
    </citation>
    <scope>NUCLEOTIDE SEQUENCE</scope>
    <source>
        <strain evidence="2">HY135</strain>
    </source>
</reference>
<organism evidence="1 2">
    <name type="scientific">Ancylostoma ceylanicum</name>
    <dbReference type="NCBI Taxonomy" id="53326"/>
    <lineage>
        <taxon>Eukaryota</taxon>
        <taxon>Metazoa</taxon>
        <taxon>Ecdysozoa</taxon>
        <taxon>Nematoda</taxon>
        <taxon>Chromadorea</taxon>
        <taxon>Rhabditida</taxon>
        <taxon>Rhabditina</taxon>
        <taxon>Rhabditomorpha</taxon>
        <taxon>Strongyloidea</taxon>
        <taxon>Ancylostomatidae</taxon>
        <taxon>Ancylostomatinae</taxon>
        <taxon>Ancylostoma</taxon>
    </lineage>
</organism>
<sequence>MEQYLVQAIISRAVERREQRWNSRMTNVNSWPPKRCEYVRIGKIRARNPQPCKPTTVSMIGYLIDNVMSGDADCKSWVSSLVMRS</sequence>
<evidence type="ECO:0000313" key="2">
    <source>
        <dbReference type="Proteomes" id="UP000024635"/>
    </source>
</evidence>
<dbReference type="AlphaFoldDB" id="A0A016RX11"/>
<comment type="caution">
    <text evidence="1">The sequence shown here is derived from an EMBL/GenBank/DDBJ whole genome shotgun (WGS) entry which is preliminary data.</text>
</comment>